<dbReference type="InterPro" id="IPR002938">
    <property type="entry name" value="FAD-bd"/>
</dbReference>
<dbReference type="InterPro" id="IPR036188">
    <property type="entry name" value="FAD/NAD-bd_sf"/>
</dbReference>
<evidence type="ECO:0000256" key="1">
    <source>
        <dbReference type="ARBA" id="ARBA00001974"/>
    </source>
</evidence>
<keyword evidence="3" id="KW-0274">FAD</keyword>
<evidence type="ECO:0000313" key="5">
    <source>
        <dbReference type="EMBL" id="QNN62372.1"/>
    </source>
</evidence>
<dbReference type="AlphaFoldDB" id="A0A7G9S3E7"/>
<keyword evidence="5" id="KW-0503">Monooxygenase</keyword>
<gene>
    <name evidence="5" type="ORF">H9L06_08895</name>
</gene>
<dbReference type="InterPro" id="IPR050641">
    <property type="entry name" value="RIFMO-like"/>
</dbReference>
<accession>A0A7G9S3E7</accession>
<dbReference type="PRINTS" id="PR00420">
    <property type="entry name" value="RNGMNOXGNASE"/>
</dbReference>
<sequence length="578" mass="62572">MTMVVEAEVTPVSVIPDHATVLIAGGGPVGTALALDLAQRGIQSVVIERRTSIKQAVKAQELSAPTMEQLERWGVADEIRRRTKGSTHATISFRGPFIHQPLGEVSWVKPDPEVVAQIPHVAAQRHLNALLRERATELGVTHVLGWMVDEIDAQEDGVTVSLRTTEGDETASIAADYVVGADGGQSRTRLSVGIDRNESDPQARHYNLVVSLPDLAEHIGYEPRGGNIVWTSDWHATVSPTDLGEHVWRGIVGPFPFEHELDDEGVVNIMRRIVGADVTVEVIEKSWFPIQSRVAASYQKGRVFLVGDAAHLFPPKLGQNMNTGIGDAANLGWKLAATINGWGGPQLLESYDPERRPLGEATAQASLRAWQATVNVQKFANINGDLPDPDTLSDEEQQRLVETMNEVSYVEWNKDGVVLDTRYPNSEIVVDDGSVAEPWEHTVYIPQAKPGHRAPHAWLPGGAGDAAGESDRISLYSLLGKEFTLLNISASEAEVEQAKSDAAGLDLPLTVVDLTGHNLRGLYEADLLLVRPDRYVAWRGNQAPAESEWITALGGTSRRQLSAVNAGGLEATATGVVG</sequence>
<protein>
    <submittedName>
        <fullName evidence="5">FAD-dependent monooxygenase</fullName>
    </submittedName>
</protein>
<evidence type="ECO:0000259" key="4">
    <source>
        <dbReference type="Pfam" id="PF01494"/>
    </source>
</evidence>
<dbReference type="KEGG" id="ldn:H9L06_08895"/>
<dbReference type="PANTHER" id="PTHR43004:SF19">
    <property type="entry name" value="BINDING MONOOXYGENASE, PUTATIVE (JCVI)-RELATED"/>
    <property type="match status" value="1"/>
</dbReference>
<dbReference type="PANTHER" id="PTHR43004">
    <property type="entry name" value="TRK SYSTEM POTASSIUM UPTAKE PROTEIN"/>
    <property type="match status" value="1"/>
</dbReference>
<evidence type="ECO:0000313" key="6">
    <source>
        <dbReference type="Proteomes" id="UP000515934"/>
    </source>
</evidence>
<dbReference type="Proteomes" id="UP000515934">
    <property type="component" value="Chromosome"/>
</dbReference>
<dbReference type="GO" id="GO:0071949">
    <property type="term" value="F:FAD binding"/>
    <property type="evidence" value="ECO:0007669"/>
    <property type="project" value="InterPro"/>
</dbReference>
<dbReference type="Pfam" id="PF01494">
    <property type="entry name" value="FAD_binding_3"/>
    <property type="match status" value="1"/>
</dbReference>
<dbReference type="EMBL" id="CP060716">
    <property type="protein sequence ID" value="QNN62372.1"/>
    <property type="molecule type" value="Genomic_DNA"/>
</dbReference>
<feature type="domain" description="FAD-binding" evidence="4">
    <location>
        <begin position="19"/>
        <end position="365"/>
    </location>
</feature>
<dbReference type="RefSeq" id="WP_187554842.1">
    <property type="nucleotide sequence ID" value="NZ_CP060716.1"/>
</dbReference>
<keyword evidence="6" id="KW-1185">Reference proteome</keyword>
<keyword evidence="5" id="KW-0560">Oxidoreductase</keyword>
<dbReference type="Gene3D" id="3.50.50.60">
    <property type="entry name" value="FAD/NAD(P)-binding domain"/>
    <property type="match status" value="1"/>
</dbReference>
<keyword evidence="2" id="KW-0285">Flavoprotein</keyword>
<name>A0A7G9S3E7_9MICO</name>
<proteinExistence type="predicted"/>
<dbReference type="Pfam" id="PF21274">
    <property type="entry name" value="Rng_hyd_C"/>
    <property type="match status" value="1"/>
</dbReference>
<dbReference type="Gene3D" id="3.30.9.10">
    <property type="entry name" value="D-Amino Acid Oxidase, subunit A, domain 2"/>
    <property type="match status" value="1"/>
</dbReference>
<dbReference type="GO" id="GO:0016709">
    <property type="term" value="F:oxidoreductase activity, acting on paired donors, with incorporation or reduction of molecular oxygen, NAD(P)H as one donor, and incorporation of one atom of oxygen"/>
    <property type="evidence" value="ECO:0007669"/>
    <property type="project" value="UniProtKB-ARBA"/>
</dbReference>
<comment type="cofactor">
    <cofactor evidence="1">
        <name>FAD</name>
        <dbReference type="ChEBI" id="CHEBI:57692"/>
    </cofactor>
</comment>
<dbReference type="Gene3D" id="3.40.30.120">
    <property type="match status" value="1"/>
</dbReference>
<organism evidence="5 6">
    <name type="scientific">Leucobacter denitrificans</name>
    <dbReference type="NCBI Taxonomy" id="683042"/>
    <lineage>
        <taxon>Bacteria</taxon>
        <taxon>Bacillati</taxon>
        <taxon>Actinomycetota</taxon>
        <taxon>Actinomycetes</taxon>
        <taxon>Micrococcales</taxon>
        <taxon>Microbacteriaceae</taxon>
        <taxon>Leucobacter</taxon>
    </lineage>
</organism>
<reference evidence="5 6" key="1">
    <citation type="submission" date="2020-08" db="EMBL/GenBank/DDBJ databases">
        <title>Genome sequence of Leucobacter denitrificans KACC 14055T.</title>
        <authorList>
            <person name="Hyun D.-W."/>
            <person name="Bae J.-W."/>
        </authorList>
    </citation>
    <scope>NUCLEOTIDE SEQUENCE [LARGE SCALE GENOMIC DNA]</scope>
    <source>
        <strain evidence="5 6">KACC 14055</strain>
    </source>
</reference>
<evidence type="ECO:0000256" key="3">
    <source>
        <dbReference type="ARBA" id="ARBA00022827"/>
    </source>
</evidence>
<dbReference type="SUPFAM" id="SSF51905">
    <property type="entry name" value="FAD/NAD(P)-binding domain"/>
    <property type="match status" value="1"/>
</dbReference>
<evidence type="ECO:0000256" key="2">
    <source>
        <dbReference type="ARBA" id="ARBA00022630"/>
    </source>
</evidence>